<feature type="binding site" evidence="2">
    <location>
        <begin position="247"/>
        <end position="254"/>
    </location>
    <ligand>
        <name>ATP</name>
        <dbReference type="ChEBI" id="CHEBI:30616"/>
    </ligand>
</feature>
<gene>
    <name evidence="4" type="ORF">H0194_06190</name>
</gene>
<dbReference type="Pfam" id="PF02661">
    <property type="entry name" value="Fic"/>
    <property type="match status" value="1"/>
</dbReference>
<feature type="domain" description="Fido" evidence="3">
    <location>
        <begin position="159"/>
        <end position="306"/>
    </location>
</feature>
<keyword evidence="5" id="KW-1185">Reference proteome</keyword>
<dbReference type="KEGG" id="cik:H0194_06190"/>
<dbReference type="InterPro" id="IPR003812">
    <property type="entry name" value="Fido"/>
</dbReference>
<keyword evidence="2" id="KW-0067">ATP-binding</keyword>
<sequence>MKYYFPKRRVLGNKAVGGMAYRMLKTEFHANGKAAAEELYQKRITSDSALRWDFRIGEDPAFCVLTVDIVTRLEQIMSRERRISSLWHEIPVGASRGYVQTLLLREIEATNGIEDIRSTRQEIDEALRAKRGDGGPYKRFRELARLYNGLAFEWLELPKNFADVREIYDAVTDGELEDGAEIEGPLFRAETTNVMGGTKVIHKAVPAHEIEPRIQMMLELLHEKETSGLITAVVTHFMFEYVHPFYDGNGRTGRFLLAQKLQRVLSLPTAIALSPTINEYKSRYYKAFETAENPLNRAELTGFVNDMLALIATAQAEMLQDLIARKYLFDGLKRRIENLPSGSKKEQRRAQILFLLGQVWLFDDTRVIAQDDVLPYFSESPRTLRKDIAHLEDEGLVQAVSQRPLRYTLTKKACSELDLTR</sequence>
<proteinExistence type="predicted"/>
<evidence type="ECO:0000313" key="5">
    <source>
        <dbReference type="Proteomes" id="UP000515743"/>
    </source>
</evidence>
<dbReference type="InterPro" id="IPR036597">
    <property type="entry name" value="Fido-like_dom_sf"/>
</dbReference>
<dbReference type="PROSITE" id="PS51459">
    <property type="entry name" value="FIDO"/>
    <property type="match status" value="1"/>
</dbReference>
<evidence type="ECO:0000256" key="1">
    <source>
        <dbReference type="PIRSR" id="PIRSR640198-1"/>
    </source>
</evidence>
<dbReference type="RefSeq" id="WP_185175090.1">
    <property type="nucleotide sequence ID" value="NZ_CP059404.1"/>
</dbReference>
<organism evidence="4 5">
    <name type="scientific">Corynebacterium incognita</name>
    <dbReference type="NCBI Taxonomy" id="2754725"/>
    <lineage>
        <taxon>Bacteria</taxon>
        <taxon>Bacillati</taxon>
        <taxon>Actinomycetota</taxon>
        <taxon>Actinomycetes</taxon>
        <taxon>Mycobacteriales</taxon>
        <taxon>Corynebacteriaceae</taxon>
        <taxon>Corynebacterium</taxon>
    </lineage>
</organism>
<protein>
    <submittedName>
        <fullName evidence="4">Fic family protein</fullName>
    </submittedName>
</protein>
<dbReference type="AlphaFoldDB" id="A0A7G7CM84"/>
<dbReference type="InterPro" id="IPR040198">
    <property type="entry name" value="Fido_containing"/>
</dbReference>
<dbReference type="EMBL" id="CP059404">
    <property type="protein sequence ID" value="QNE88700.1"/>
    <property type="molecule type" value="Genomic_DNA"/>
</dbReference>
<evidence type="ECO:0000313" key="4">
    <source>
        <dbReference type="EMBL" id="QNE88700.1"/>
    </source>
</evidence>
<reference evidence="4 5" key="1">
    <citation type="submission" date="2020-07" db="EMBL/GenBank/DDBJ databases">
        <title>Complete genome and description of Corynebacterium incognita strain Marseille-Q3630 sp. nov.</title>
        <authorList>
            <person name="Boxberger M."/>
        </authorList>
    </citation>
    <scope>NUCLEOTIDE SEQUENCE [LARGE SCALE GENOMIC DNA]</scope>
    <source>
        <strain evidence="4 5">Marseille-Q3630</strain>
    </source>
</reference>
<dbReference type="PANTHER" id="PTHR13504">
    <property type="entry name" value="FIDO DOMAIN-CONTAINING PROTEIN DDB_G0283145"/>
    <property type="match status" value="1"/>
</dbReference>
<dbReference type="Proteomes" id="UP000515743">
    <property type="component" value="Chromosome"/>
</dbReference>
<dbReference type="GO" id="GO:0005524">
    <property type="term" value="F:ATP binding"/>
    <property type="evidence" value="ECO:0007669"/>
    <property type="project" value="UniProtKB-KW"/>
</dbReference>
<evidence type="ECO:0000259" key="3">
    <source>
        <dbReference type="PROSITE" id="PS51459"/>
    </source>
</evidence>
<name>A0A7G7CM84_9CORY</name>
<feature type="binding site" evidence="2">
    <location>
        <begin position="284"/>
        <end position="285"/>
    </location>
    <ligand>
        <name>ATP</name>
        <dbReference type="ChEBI" id="CHEBI:30616"/>
    </ligand>
</feature>
<evidence type="ECO:0000256" key="2">
    <source>
        <dbReference type="PIRSR" id="PIRSR640198-2"/>
    </source>
</evidence>
<dbReference type="Gene3D" id="1.10.3290.10">
    <property type="entry name" value="Fido-like domain"/>
    <property type="match status" value="1"/>
</dbReference>
<accession>A0A7G7CM84</accession>
<dbReference type="SUPFAM" id="SSF140931">
    <property type="entry name" value="Fic-like"/>
    <property type="match status" value="1"/>
</dbReference>
<keyword evidence="2" id="KW-0547">Nucleotide-binding</keyword>
<dbReference type="PANTHER" id="PTHR13504:SF40">
    <property type="entry name" value="FIDO DOMAIN-CONTAINING PROTEIN"/>
    <property type="match status" value="1"/>
</dbReference>
<feature type="active site" evidence="1">
    <location>
        <position position="243"/>
    </location>
</feature>